<dbReference type="RefSeq" id="WP_121201459.1">
    <property type="nucleotide sequence ID" value="NZ_RBKU01000001.1"/>
</dbReference>
<dbReference type="AlphaFoldDB" id="A0A495JAA2"/>
<dbReference type="Proteomes" id="UP000268007">
    <property type="component" value="Unassembled WGS sequence"/>
</dbReference>
<dbReference type="InterPro" id="IPR040495">
    <property type="entry name" value="HU-CCDC81_bac_1"/>
</dbReference>
<feature type="region of interest" description="Disordered" evidence="1">
    <location>
        <begin position="171"/>
        <end position="190"/>
    </location>
</feature>
<organism evidence="4 5">
    <name type="scientific">Mucilaginibacter gracilis</name>
    <dbReference type="NCBI Taxonomy" id="423350"/>
    <lineage>
        <taxon>Bacteria</taxon>
        <taxon>Pseudomonadati</taxon>
        <taxon>Bacteroidota</taxon>
        <taxon>Sphingobacteriia</taxon>
        <taxon>Sphingobacteriales</taxon>
        <taxon>Sphingobacteriaceae</taxon>
        <taxon>Mucilaginibacter</taxon>
    </lineage>
</organism>
<keyword evidence="5" id="KW-1185">Reference proteome</keyword>
<evidence type="ECO:0000256" key="2">
    <source>
        <dbReference type="SAM" id="Phobius"/>
    </source>
</evidence>
<proteinExistence type="predicted"/>
<dbReference type="OrthoDB" id="653949at2"/>
<feature type="transmembrane region" description="Helical" evidence="2">
    <location>
        <begin position="202"/>
        <end position="224"/>
    </location>
</feature>
<reference evidence="4 5" key="1">
    <citation type="submission" date="2018-10" db="EMBL/GenBank/DDBJ databases">
        <title>Genomic Encyclopedia of Archaeal and Bacterial Type Strains, Phase II (KMG-II): from individual species to whole genera.</title>
        <authorList>
            <person name="Goeker M."/>
        </authorList>
    </citation>
    <scope>NUCLEOTIDE SEQUENCE [LARGE SCALE GENOMIC DNA]</scope>
    <source>
        <strain evidence="4 5">DSM 18602</strain>
    </source>
</reference>
<name>A0A495JAA2_9SPHI</name>
<keyword evidence="2" id="KW-0812">Transmembrane</keyword>
<feature type="domain" description="CCDC81-like prokaryotic HU" evidence="3">
    <location>
        <begin position="3"/>
        <end position="58"/>
    </location>
</feature>
<sequence length="365" mass="40954">MDIAAVISELLEHHDTLVVPGLGTFYRSRLDGYYSKEQQQFYPPSLQLQFNTELQEDDGVLVAALASQKRVNAASAGYFLEKYVADVLQSAATETVMLGDLGTFIMRRNQLLFTPKKLNNNNELFYGLAPVKLRRNKLTPAVGAARAAMQMPATEKPSPFTAALLRGEPMPGKSLSSVNEKAPEPEAEEPEVVEKKPMHVNIWWLVLILFILVSCIGLVVAYKYKPALFDRFRHSGTVSLSEDERRRRTADSIQHAIEEQKSLGLLPNVDTGTQNKIVSVEAPKDTFAIVEAKFTTLDKAKAAFAGWTNDRYPLMIHRDPGNSDFPYQLVLALYTSVDSANVHLDEYKKELSLPKIYIQQFPYKK</sequence>
<evidence type="ECO:0000313" key="4">
    <source>
        <dbReference type="EMBL" id="RKR85408.1"/>
    </source>
</evidence>
<gene>
    <name evidence="4" type="ORF">BDD43_5679</name>
</gene>
<evidence type="ECO:0000313" key="5">
    <source>
        <dbReference type="Proteomes" id="UP000268007"/>
    </source>
</evidence>
<protein>
    <recommendedName>
        <fullName evidence="3">CCDC81-like prokaryotic HU domain-containing protein</fullName>
    </recommendedName>
</protein>
<comment type="caution">
    <text evidence="4">The sequence shown here is derived from an EMBL/GenBank/DDBJ whole genome shotgun (WGS) entry which is preliminary data.</text>
</comment>
<dbReference type="EMBL" id="RBKU01000001">
    <property type="protein sequence ID" value="RKR85408.1"/>
    <property type="molecule type" value="Genomic_DNA"/>
</dbReference>
<keyword evidence="2" id="KW-1133">Transmembrane helix</keyword>
<evidence type="ECO:0000256" key="1">
    <source>
        <dbReference type="SAM" id="MobiDB-lite"/>
    </source>
</evidence>
<evidence type="ECO:0000259" key="3">
    <source>
        <dbReference type="Pfam" id="PF18174"/>
    </source>
</evidence>
<accession>A0A495JAA2</accession>
<keyword evidence="2" id="KW-0472">Membrane</keyword>
<dbReference type="Pfam" id="PF18174">
    <property type="entry name" value="HU-CCDC81_bac_1"/>
    <property type="match status" value="1"/>
</dbReference>